<dbReference type="GO" id="GO:0019305">
    <property type="term" value="P:dTDP-rhamnose biosynthetic process"/>
    <property type="evidence" value="ECO:0007669"/>
    <property type="project" value="UniProtKB-UniPathway"/>
</dbReference>
<evidence type="ECO:0000256" key="3">
    <source>
        <dbReference type="ARBA" id="ARBA00012929"/>
    </source>
</evidence>
<evidence type="ECO:0000256" key="4">
    <source>
        <dbReference type="ARBA" id="ARBA00017099"/>
    </source>
</evidence>
<name>A0A1N6J3L5_9BURK</name>
<keyword evidence="6" id="KW-0560">Oxidoreductase</keyword>
<keyword evidence="9" id="KW-1185">Reference proteome</keyword>
<dbReference type="Gene3D" id="3.90.25.10">
    <property type="entry name" value="UDP-galactose 4-epimerase, domain 1"/>
    <property type="match status" value="1"/>
</dbReference>
<evidence type="ECO:0000259" key="7">
    <source>
        <dbReference type="Pfam" id="PF04321"/>
    </source>
</evidence>
<dbReference type="PANTHER" id="PTHR10491">
    <property type="entry name" value="DTDP-4-DEHYDRORHAMNOSE REDUCTASE"/>
    <property type="match status" value="1"/>
</dbReference>
<evidence type="ECO:0000256" key="2">
    <source>
        <dbReference type="ARBA" id="ARBA00010944"/>
    </source>
</evidence>
<dbReference type="NCBIfam" id="TIGR01214">
    <property type="entry name" value="rmlD"/>
    <property type="match status" value="1"/>
</dbReference>
<dbReference type="RefSeq" id="WP_074296144.1">
    <property type="nucleotide sequence ID" value="NZ_FSRU01000001.1"/>
</dbReference>
<gene>
    <name evidence="8" type="ORF">SAMN05444165_2744</name>
</gene>
<dbReference type="Gene3D" id="3.40.50.720">
    <property type="entry name" value="NAD(P)-binding Rossmann-like Domain"/>
    <property type="match status" value="1"/>
</dbReference>
<dbReference type="Pfam" id="PF04321">
    <property type="entry name" value="RmlD_sub_bind"/>
    <property type="match status" value="1"/>
</dbReference>
<dbReference type="EC" id="1.1.1.133" evidence="3 6"/>
<comment type="function">
    <text evidence="6">Catalyzes the reduction of dTDP-6-deoxy-L-lyxo-4-hexulose to yield dTDP-L-rhamnose.</text>
</comment>
<dbReference type="InterPro" id="IPR005913">
    <property type="entry name" value="dTDP_dehydrorham_reduct"/>
</dbReference>
<keyword evidence="6" id="KW-0521">NADP</keyword>
<dbReference type="PANTHER" id="PTHR10491:SF4">
    <property type="entry name" value="METHIONINE ADENOSYLTRANSFERASE 2 SUBUNIT BETA"/>
    <property type="match status" value="1"/>
</dbReference>
<organism evidence="8 9">
    <name type="scientific">Paraburkholderia phenazinium</name>
    <dbReference type="NCBI Taxonomy" id="60549"/>
    <lineage>
        <taxon>Bacteria</taxon>
        <taxon>Pseudomonadati</taxon>
        <taxon>Pseudomonadota</taxon>
        <taxon>Betaproteobacteria</taxon>
        <taxon>Burkholderiales</taxon>
        <taxon>Burkholderiaceae</taxon>
        <taxon>Paraburkholderia</taxon>
    </lineage>
</organism>
<evidence type="ECO:0000256" key="6">
    <source>
        <dbReference type="RuleBase" id="RU364082"/>
    </source>
</evidence>
<evidence type="ECO:0000256" key="1">
    <source>
        <dbReference type="ARBA" id="ARBA00004781"/>
    </source>
</evidence>
<dbReference type="UniPathway" id="UPA00124"/>
<dbReference type="SUPFAM" id="SSF51735">
    <property type="entry name" value="NAD(P)-binding Rossmann-fold domains"/>
    <property type="match status" value="1"/>
</dbReference>
<comment type="catalytic activity">
    <reaction evidence="5 6">
        <text>dTDP-beta-L-rhamnose + NADP(+) = dTDP-4-dehydro-beta-L-rhamnose + NADPH + H(+)</text>
        <dbReference type="Rhea" id="RHEA:21796"/>
        <dbReference type="ChEBI" id="CHEBI:15378"/>
        <dbReference type="ChEBI" id="CHEBI:57510"/>
        <dbReference type="ChEBI" id="CHEBI:57783"/>
        <dbReference type="ChEBI" id="CHEBI:58349"/>
        <dbReference type="ChEBI" id="CHEBI:62830"/>
        <dbReference type="EC" id="1.1.1.133"/>
    </reaction>
</comment>
<proteinExistence type="inferred from homology"/>
<comment type="similarity">
    <text evidence="2 6">Belongs to the dTDP-4-dehydrorhamnose reductase family.</text>
</comment>
<dbReference type="InterPro" id="IPR036291">
    <property type="entry name" value="NAD(P)-bd_dom_sf"/>
</dbReference>
<comment type="cofactor">
    <cofactor evidence="6">
        <name>Mg(2+)</name>
        <dbReference type="ChEBI" id="CHEBI:18420"/>
    </cofactor>
    <text evidence="6">Binds 1 Mg(2+) ion per monomer.</text>
</comment>
<dbReference type="EMBL" id="FSRU01000001">
    <property type="protein sequence ID" value="SIO38696.1"/>
    <property type="molecule type" value="Genomic_DNA"/>
</dbReference>
<dbReference type="Proteomes" id="UP000185151">
    <property type="component" value="Unassembled WGS sequence"/>
</dbReference>
<feature type="domain" description="RmlD-like substrate binding" evidence="7">
    <location>
        <begin position="1"/>
        <end position="289"/>
    </location>
</feature>
<accession>A0A1N6J3L5</accession>
<dbReference type="InterPro" id="IPR029903">
    <property type="entry name" value="RmlD-like-bd"/>
</dbReference>
<sequence>MTILVTGAGGQVGRELVMRAGQRALVGLDRSQLDITDAGALAAALSAHRVRLVINAAAWTAVDRAESEPDAAWRVNCDGPAALAAACAAAAIPLLHISTDYVFDGRSARPYDETSAVAPLGVYGRSKWAGEQAIRETLPKRHVILRVAWVFGAHGGNFVRTMLRLGREREALSVVADQYGAPTHAGAIAAALLSIADRYGAQATLPWGTYHLSGTPVTTWHGFAESIFAEACAAGLLARAPLVHPIPTEAYPLPAARPAHSALDCTLIRTRLGIEPTPWIAGLREVLNTWKRTP</sequence>
<dbReference type="OrthoDB" id="9803892at2"/>
<reference evidence="8 9" key="1">
    <citation type="submission" date="2016-11" db="EMBL/GenBank/DDBJ databases">
        <authorList>
            <person name="Jaros S."/>
            <person name="Januszkiewicz K."/>
            <person name="Wedrychowicz H."/>
        </authorList>
    </citation>
    <scope>NUCLEOTIDE SEQUENCE [LARGE SCALE GENOMIC DNA]</scope>
    <source>
        <strain evidence="8 9">GAS95</strain>
    </source>
</reference>
<comment type="pathway">
    <text evidence="1 6">Carbohydrate biosynthesis; dTDP-L-rhamnose biosynthesis.</text>
</comment>
<evidence type="ECO:0000256" key="5">
    <source>
        <dbReference type="ARBA" id="ARBA00048200"/>
    </source>
</evidence>
<evidence type="ECO:0000313" key="8">
    <source>
        <dbReference type="EMBL" id="SIO38696.1"/>
    </source>
</evidence>
<evidence type="ECO:0000313" key="9">
    <source>
        <dbReference type="Proteomes" id="UP000185151"/>
    </source>
</evidence>
<dbReference type="AlphaFoldDB" id="A0A1N6J3L5"/>
<dbReference type="GO" id="GO:0008831">
    <property type="term" value="F:dTDP-4-dehydrorhamnose reductase activity"/>
    <property type="evidence" value="ECO:0007669"/>
    <property type="project" value="UniProtKB-EC"/>
</dbReference>
<protein>
    <recommendedName>
        <fullName evidence="4 6">dTDP-4-dehydrorhamnose reductase</fullName>
        <ecNumber evidence="3 6">1.1.1.133</ecNumber>
    </recommendedName>
</protein>
<dbReference type="CDD" id="cd05254">
    <property type="entry name" value="dTDP_HR_like_SDR_e"/>
    <property type="match status" value="1"/>
</dbReference>